<keyword evidence="16" id="KW-1185">Reference proteome</keyword>
<evidence type="ECO:0000256" key="9">
    <source>
        <dbReference type="ARBA" id="ARBA00023136"/>
    </source>
</evidence>
<dbReference type="PROSITE" id="PS00943">
    <property type="entry name" value="UBIA"/>
    <property type="match status" value="1"/>
</dbReference>
<reference evidence="15 16" key="1">
    <citation type="submission" date="2020-09" db="EMBL/GenBank/DDBJ databases">
        <title>Flavimobilis rhizosphaerae sp. nov., isolated from rhizosphere soil of Spartina alterniflora.</title>
        <authorList>
            <person name="Hanqin C."/>
        </authorList>
    </citation>
    <scope>NUCLEOTIDE SEQUENCE [LARGE SCALE GENOMIC DNA]</scope>
    <source>
        <strain evidence="15 16">GY 10621</strain>
    </source>
</reference>
<keyword evidence="6 14" id="KW-0812">Transmembrane</keyword>
<feature type="transmembrane region" description="Helical" evidence="14">
    <location>
        <begin position="293"/>
        <end position="309"/>
    </location>
</feature>
<evidence type="ECO:0000256" key="3">
    <source>
        <dbReference type="ARBA" id="ARBA00012292"/>
    </source>
</evidence>
<dbReference type="Proteomes" id="UP000642107">
    <property type="component" value="Unassembled WGS sequence"/>
</dbReference>
<gene>
    <name evidence="14" type="primary">ctaB</name>
    <name evidence="15" type="ORF">IGS67_10385</name>
</gene>
<feature type="transmembrane region" description="Helical" evidence="14">
    <location>
        <begin position="180"/>
        <end position="198"/>
    </location>
</feature>
<proteinExistence type="inferred from homology"/>
<keyword evidence="9 14" id="KW-0472">Membrane</keyword>
<dbReference type="InterPro" id="IPR000537">
    <property type="entry name" value="UbiA_prenyltransferase"/>
</dbReference>
<dbReference type="EMBL" id="JACZDF010000005">
    <property type="protein sequence ID" value="MBD9699896.1"/>
    <property type="molecule type" value="Genomic_DNA"/>
</dbReference>
<evidence type="ECO:0000313" key="15">
    <source>
        <dbReference type="EMBL" id="MBD9699896.1"/>
    </source>
</evidence>
<dbReference type="InterPro" id="IPR044878">
    <property type="entry name" value="UbiA_sf"/>
</dbReference>
<keyword evidence="5 14" id="KW-0808">Transferase</keyword>
<name>A0ABR9DU05_9MICO</name>
<keyword evidence="8 14" id="KW-0350">Heme biosynthesis</keyword>
<comment type="subcellular location">
    <subcellularLocation>
        <location evidence="1 14">Cell membrane</location>
        <topology evidence="1 14">Multi-pass membrane protein</topology>
    </subcellularLocation>
</comment>
<feature type="transmembrane region" description="Helical" evidence="14">
    <location>
        <begin position="101"/>
        <end position="121"/>
    </location>
</feature>
<dbReference type="Pfam" id="PF01040">
    <property type="entry name" value="UbiA"/>
    <property type="match status" value="1"/>
</dbReference>
<comment type="similarity">
    <text evidence="14">Belongs to the UbiA prenyltransferase family. Protoheme IX farnesyltransferase subfamily.</text>
</comment>
<dbReference type="CDD" id="cd13957">
    <property type="entry name" value="PT_UbiA_Cox10"/>
    <property type="match status" value="1"/>
</dbReference>
<feature type="transmembrane region" description="Helical" evidence="14">
    <location>
        <begin position="59"/>
        <end position="80"/>
    </location>
</feature>
<comment type="caution">
    <text evidence="15">The sequence shown here is derived from an EMBL/GenBank/DDBJ whole genome shotgun (WGS) entry which is preliminary data.</text>
</comment>
<evidence type="ECO:0000256" key="10">
    <source>
        <dbReference type="ARBA" id="ARBA00030253"/>
    </source>
</evidence>
<comment type="catalytic activity">
    <reaction evidence="13 14">
        <text>heme b + (2E,6E)-farnesyl diphosphate + H2O = Fe(II)-heme o + diphosphate</text>
        <dbReference type="Rhea" id="RHEA:28070"/>
        <dbReference type="ChEBI" id="CHEBI:15377"/>
        <dbReference type="ChEBI" id="CHEBI:33019"/>
        <dbReference type="ChEBI" id="CHEBI:60344"/>
        <dbReference type="ChEBI" id="CHEBI:60530"/>
        <dbReference type="ChEBI" id="CHEBI:175763"/>
        <dbReference type="EC" id="2.5.1.141"/>
    </reaction>
</comment>
<evidence type="ECO:0000256" key="4">
    <source>
        <dbReference type="ARBA" id="ARBA00022475"/>
    </source>
</evidence>
<keyword evidence="4 14" id="KW-1003">Cell membrane</keyword>
<evidence type="ECO:0000256" key="12">
    <source>
        <dbReference type="ARBA" id="ARBA00042475"/>
    </source>
</evidence>
<evidence type="ECO:0000256" key="7">
    <source>
        <dbReference type="ARBA" id="ARBA00022989"/>
    </source>
</evidence>
<evidence type="ECO:0000256" key="14">
    <source>
        <dbReference type="HAMAP-Rule" id="MF_00154"/>
    </source>
</evidence>
<evidence type="ECO:0000313" key="16">
    <source>
        <dbReference type="Proteomes" id="UP000642107"/>
    </source>
</evidence>
<accession>A0ABR9DU05</accession>
<dbReference type="NCBIfam" id="NF003349">
    <property type="entry name" value="PRK04375.1-2"/>
    <property type="match status" value="1"/>
</dbReference>
<evidence type="ECO:0000256" key="6">
    <source>
        <dbReference type="ARBA" id="ARBA00022692"/>
    </source>
</evidence>
<evidence type="ECO:0000256" key="1">
    <source>
        <dbReference type="ARBA" id="ARBA00004651"/>
    </source>
</evidence>
<dbReference type="InterPro" id="IPR006369">
    <property type="entry name" value="Protohaem_IX_farnesylTrfase"/>
</dbReference>
<feature type="transmembrane region" description="Helical" evidence="14">
    <location>
        <begin position="225"/>
        <end position="245"/>
    </location>
</feature>
<organism evidence="15 16">
    <name type="scientific">Flavimobilis rhizosphaerae</name>
    <dbReference type="NCBI Taxonomy" id="2775421"/>
    <lineage>
        <taxon>Bacteria</taxon>
        <taxon>Bacillati</taxon>
        <taxon>Actinomycetota</taxon>
        <taxon>Actinomycetes</taxon>
        <taxon>Micrococcales</taxon>
        <taxon>Jonesiaceae</taxon>
        <taxon>Flavimobilis</taxon>
    </lineage>
</organism>
<dbReference type="InterPro" id="IPR030470">
    <property type="entry name" value="UbiA_prenylTrfase_CS"/>
</dbReference>
<dbReference type="PANTHER" id="PTHR43448">
    <property type="entry name" value="PROTOHEME IX FARNESYLTRANSFERASE, MITOCHONDRIAL"/>
    <property type="match status" value="1"/>
</dbReference>
<dbReference type="HAMAP" id="MF_00154">
    <property type="entry name" value="CyoE_CtaB"/>
    <property type="match status" value="1"/>
</dbReference>
<dbReference type="Gene3D" id="1.10.357.140">
    <property type="entry name" value="UbiA prenyltransferase"/>
    <property type="match status" value="1"/>
</dbReference>
<evidence type="ECO:0000256" key="11">
    <source>
        <dbReference type="ARBA" id="ARBA00040810"/>
    </source>
</evidence>
<feature type="transmembrane region" description="Helical" evidence="14">
    <location>
        <begin position="251"/>
        <end position="272"/>
    </location>
</feature>
<evidence type="ECO:0000256" key="8">
    <source>
        <dbReference type="ARBA" id="ARBA00023133"/>
    </source>
</evidence>
<evidence type="ECO:0000256" key="13">
    <source>
        <dbReference type="ARBA" id="ARBA00047690"/>
    </source>
</evidence>
<dbReference type="PANTHER" id="PTHR43448:SF7">
    <property type="entry name" value="4-HYDROXYBENZOATE SOLANESYLTRANSFERASE"/>
    <property type="match status" value="1"/>
</dbReference>
<feature type="transmembrane region" description="Helical" evidence="14">
    <location>
        <begin position="155"/>
        <end position="174"/>
    </location>
</feature>
<comment type="miscellaneous">
    <text evidence="14">Carbon 2 of the heme B porphyrin ring is defined according to the Fischer nomenclature.</text>
</comment>
<dbReference type="EC" id="2.5.1.141" evidence="3 14"/>
<feature type="transmembrane region" description="Helical" evidence="14">
    <location>
        <begin position="127"/>
        <end position="148"/>
    </location>
</feature>
<feature type="transmembrane region" description="Helical" evidence="14">
    <location>
        <begin position="34"/>
        <end position="53"/>
    </location>
</feature>
<comment type="function">
    <text evidence="14">Converts heme B (protoheme IX) to heme O by substitution of the vinyl group on carbon 2 of heme B porphyrin ring with a hydroxyethyl farnesyl side group.</text>
</comment>
<dbReference type="RefSeq" id="WP_192280518.1">
    <property type="nucleotide sequence ID" value="NZ_JACZDF010000005.1"/>
</dbReference>
<evidence type="ECO:0000256" key="5">
    <source>
        <dbReference type="ARBA" id="ARBA00022679"/>
    </source>
</evidence>
<sequence length="311" mass="33651">MPSTTSATSAAPATGTAAWRTTVGAYVALTKPRIIELLLVTTIPTLFLAQGGVPPLLLAFNTLFGGTLAAASANVFNCIIDRDIDAVMNRTKKRPLVTGDVSVRGAWIFASVLGVMSFVWLARFVNLLSGVLGVAAILLYVVFYTLILKRRTSQNIVWGGVAGCMPVLIGWSAVTNSLDWAPFLLFGVVFFWTPPHYWPLSMKFRKDYANAGVPMLPVVASDRRVAVEMVLYTLAMIACSIALWPVASLTAVYGVATVLLGGWFLLECVTLLRRLKDPALGKPRAMRVFHASITYLTLLSVAIVVDVLLPF</sequence>
<keyword evidence="7 14" id="KW-1133">Transmembrane helix</keyword>
<evidence type="ECO:0000256" key="2">
    <source>
        <dbReference type="ARBA" id="ARBA00004919"/>
    </source>
</evidence>
<protein>
    <recommendedName>
        <fullName evidence="11 14">Protoheme IX farnesyltransferase</fullName>
        <ecNumber evidence="3 14">2.5.1.141</ecNumber>
    </recommendedName>
    <alternativeName>
        <fullName evidence="12 14">Heme B farnesyltransferase</fullName>
    </alternativeName>
    <alternativeName>
        <fullName evidence="10 14">Heme O synthase</fullName>
    </alternativeName>
</protein>
<comment type="pathway">
    <text evidence="2 14">Porphyrin-containing compound metabolism; heme O biosynthesis; heme O from protoheme: step 1/1.</text>
</comment>
<dbReference type="NCBIfam" id="TIGR01473">
    <property type="entry name" value="cyoE_ctaB"/>
    <property type="match status" value="1"/>
</dbReference>